<proteinExistence type="predicted"/>
<organism evidence="2 3">
    <name type="scientific">Pleuronectes platessa</name>
    <name type="common">European plaice</name>
    <dbReference type="NCBI Taxonomy" id="8262"/>
    <lineage>
        <taxon>Eukaryota</taxon>
        <taxon>Metazoa</taxon>
        <taxon>Chordata</taxon>
        <taxon>Craniata</taxon>
        <taxon>Vertebrata</taxon>
        <taxon>Euteleostomi</taxon>
        <taxon>Actinopterygii</taxon>
        <taxon>Neopterygii</taxon>
        <taxon>Teleostei</taxon>
        <taxon>Neoteleostei</taxon>
        <taxon>Acanthomorphata</taxon>
        <taxon>Carangaria</taxon>
        <taxon>Pleuronectiformes</taxon>
        <taxon>Pleuronectoidei</taxon>
        <taxon>Pleuronectidae</taxon>
        <taxon>Pleuronectes</taxon>
    </lineage>
</organism>
<gene>
    <name evidence="2" type="ORF">PLEPLA_LOCUS30490</name>
</gene>
<feature type="compositionally biased region" description="Polar residues" evidence="1">
    <location>
        <begin position="84"/>
        <end position="97"/>
    </location>
</feature>
<evidence type="ECO:0000256" key="1">
    <source>
        <dbReference type="SAM" id="MobiDB-lite"/>
    </source>
</evidence>
<dbReference type="Proteomes" id="UP001153269">
    <property type="component" value="Unassembled WGS sequence"/>
</dbReference>
<dbReference type="EMBL" id="CADEAL010002913">
    <property type="protein sequence ID" value="CAB1442771.1"/>
    <property type="molecule type" value="Genomic_DNA"/>
</dbReference>
<evidence type="ECO:0000313" key="2">
    <source>
        <dbReference type="EMBL" id="CAB1442771.1"/>
    </source>
</evidence>
<name>A0A9N7V618_PLEPL</name>
<feature type="region of interest" description="Disordered" evidence="1">
    <location>
        <begin position="81"/>
        <end position="109"/>
    </location>
</feature>
<protein>
    <submittedName>
        <fullName evidence="2">Uncharacterized protein</fullName>
    </submittedName>
</protein>
<reference evidence="2" key="1">
    <citation type="submission" date="2020-03" db="EMBL/GenBank/DDBJ databases">
        <authorList>
            <person name="Weist P."/>
        </authorList>
    </citation>
    <scope>NUCLEOTIDE SEQUENCE</scope>
</reference>
<evidence type="ECO:0000313" key="3">
    <source>
        <dbReference type="Proteomes" id="UP001153269"/>
    </source>
</evidence>
<comment type="caution">
    <text evidence="2">The sequence shown here is derived from an EMBL/GenBank/DDBJ whole genome shotgun (WGS) entry which is preliminary data.</text>
</comment>
<accession>A0A9N7V618</accession>
<dbReference type="AlphaFoldDB" id="A0A9N7V618"/>
<sequence>MEVERAAPSDRPRGRPVSETFMKQHRALSNWTNIVKTSKEEWGRGGKLSQQPCARSPNIPTWLSLPPSRVHTELRHAAVRTGQYRESSYNQFSSSTPHMIDGVHGTGDP</sequence>
<keyword evidence="3" id="KW-1185">Reference proteome</keyword>